<feature type="transmembrane region" description="Helical" evidence="5">
    <location>
        <begin position="185"/>
        <end position="205"/>
    </location>
</feature>
<feature type="transmembrane region" description="Helical" evidence="5">
    <location>
        <begin position="57"/>
        <end position="88"/>
    </location>
</feature>
<evidence type="ECO:0000256" key="2">
    <source>
        <dbReference type="ARBA" id="ARBA00022692"/>
    </source>
</evidence>
<reference evidence="6 7" key="1">
    <citation type="submission" date="2018-05" db="EMBL/GenBank/DDBJ databases">
        <title>Genomic analysis of Gracilibacillus dipsosauri DD1 reveals novel features of a salt-tolerant amylase.</title>
        <authorList>
            <person name="Deutch C.E."/>
            <person name="Yang S."/>
        </authorList>
    </citation>
    <scope>NUCLEOTIDE SEQUENCE [LARGE SCALE GENOMIC DNA]</scope>
    <source>
        <strain evidence="6 7">DD1</strain>
    </source>
</reference>
<comment type="caution">
    <text evidence="6">The sequence shown here is derived from an EMBL/GenBank/DDBJ whole genome shotgun (WGS) entry which is preliminary data.</text>
</comment>
<dbReference type="Proteomes" id="UP000245624">
    <property type="component" value="Unassembled WGS sequence"/>
</dbReference>
<dbReference type="PANTHER" id="PTHR43652:SF2">
    <property type="entry name" value="BASIC AMINO ACID ANTIPORTER YFCC-RELATED"/>
    <property type="match status" value="1"/>
</dbReference>
<feature type="transmembrane region" description="Helical" evidence="5">
    <location>
        <begin position="141"/>
        <end position="165"/>
    </location>
</feature>
<evidence type="ECO:0000256" key="5">
    <source>
        <dbReference type="SAM" id="Phobius"/>
    </source>
</evidence>
<dbReference type="PANTHER" id="PTHR43652">
    <property type="entry name" value="BASIC AMINO ACID ANTIPORTER YFCC-RELATED"/>
    <property type="match status" value="1"/>
</dbReference>
<dbReference type="Pfam" id="PF00939">
    <property type="entry name" value="Na_sulph_symp"/>
    <property type="match status" value="1"/>
</dbReference>
<dbReference type="InterPro" id="IPR051679">
    <property type="entry name" value="DASS-Related_Transporters"/>
</dbReference>
<dbReference type="EMBL" id="QGTD01000004">
    <property type="protein sequence ID" value="PWU69823.1"/>
    <property type="molecule type" value="Genomic_DNA"/>
</dbReference>
<evidence type="ECO:0000313" key="6">
    <source>
        <dbReference type="EMBL" id="PWU69823.1"/>
    </source>
</evidence>
<feature type="transmembrane region" description="Helical" evidence="5">
    <location>
        <begin position="100"/>
        <end position="121"/>
    </location>
</feature>
<evidence type="ECO:0000256" key="4">
    <source>
        <dbReference type="ARBA" id="ARBA00023136"/>
    </source>
</evidence>
<evidence type="ECO:0000313" key="7">
    <source>
        <dbReference type="Proteomes" id="UP000245624"/>
    </source>
</evidence>
<sequence length="487" mass="54257">MNATTRIERRKSTSYQIFKKTLLAMPNYSYILLSLFIVVCFAIFFTSSLDYKGKVALIVFVIAMILWIATKLPAGYVALGAILSIILLKGADASLLYDSFSLEIVWLMIGAFIIGEVIKVSGLANRIITNIMKNSATSNSVLFHVLIALLPLSIFIPSTSGRAAITLPVVKELAPFIQDDKHKQVLAMFVPTIILMTTSATLIGAGSHLIGVEILEKTTGETITYLNWLIWGVPFAIFISFVSYLAVRLLWMRGKSTPLLSLTKKHSIFTKNEKITEKEKKALIFIGTLFLLWVTEGIHGHDIGFITIMGALVFMSPKFGLLSWKQGVKSVSWNLILFVSAATALGINLVETGVVDWIESSIFQFVTSFSNFSVWGMLCFILLVSITSHLYITSHTTRAIVLVPGLLMLGTSFGFNGIAVLFLSLVGMNYCLTFPVSSKALLVYFEEEKISYKAKDLMRLSFLLMPIYFISILLFYYTYWDWTGLTL</sequence>
<name>A0A317L2S9_9BACI</name>
<feature type="transmembrane region" description="Helical" evidence="5">
    <location>
        <begin position="305"/>
        <end position="324"/>
    </location>
</feature>
<dbReference type="InterPro" id="IPR001898">
    <property type="entry name" value="SLC13A/DASS"/>
</dbReference>
<feature type="transmembrane region" description="Helical" evidence="5">
    <location>
        <begin position="427"/>
        <end position="445"/>
    </location>
</feature>
<feature type="transmembrane region" description="Helical" evidence="5">
    <location>
        <begin position="225"/>
        <end position="247"/>
    </location>
</feature>
<evidence type="ECO:0000256" key="1">
    <source>
        <dbReference type="ARBA" id="ARBA00004141"/>
    </source>
</evidence>
<accession>A0A317L2S9</accession>
<protein>
    <submittedName>
        <fullName evidence="6">Citrate:succinate antiporter</fullName>
    </submittedName>
</protein>
<feature type="transmembrane region" description="Helical" evidence="5">
    <location>
        <begin position="457"/>
        <end position="479"/>
    </location>
</feature>
<proteinExistence type="predicted"/>
<feature type="transmembrane region" description="Helical" evidence="5">
    <location>
        <begin position="399"/>
        <end position="421"/>
    </location>
</feature>
<keyword evidence="7" id="KW-1185">Reference proteome</keyword>
<dbReference type="AlphaFoldDB" id="A0A317L2S9"/>
<feature type="transmembrane region" description="Helical" evidence="5">
    <location>
        <begin position="331"/>
        <end position="350"/>
    </location>
</feature>
<dbReference type="GO" id="GO:0005886">
    <property type="term" value="C:plasma membrane"/>
    <property type="evidence" value="ECO:0007669"/>
    <property type="project" value="TreeGrafter"/>
</dbReference>
<feature type="transmembrane region" description="Helical" evidence="5">
    <location>
        <begin position="21"/>
        <end position="45"/>
    </location>
</feature>
<gene>
    <name evidence="6" type="ORF">DLJ74_02505</name>
</gene>
<keyword evidence="4 5" id="KW-0472">Membrane</keyword>
<keyword evidence="3 5" id="KW-1133">Transmembrane helix</keyword>
<dbReference type="GO" id="GO:0022857">
    <property type="term" value="F:transmembrane transporter activity"/>
    <property type="evidence" value="ECO:0007669"/>
    <property type="project" value="InterPro"/>
</dbReference>
<feature type="transmembrane region" description="Helical" evidence="5">
    <location>
        <begin position="362"/>
        <end position="387"/>
    </location>
</feature>
<organism evidence="6 7">
    <name type="scientific">Gracilibacillus dipsosauri</name>
    <dbReference type="NCBI Taxonomy" id="178340"/>
    <lineage>
        <taxon>Bacteria</taxon>
        <taxon>Bacillati</taxon>
        <taxon>Bacillota</taxon>
        <taxon>Bacilli</taxon>
        <taxon>Bacillales</taxon>
        <taxon>Bacillaceae</taxon>
        <taxon>Gracilibacillus</taxon>
    </lineage>
</organism>
<keyword evidence="2 5" id="KW-0812">Transmembrane</keyword>
<dbReference type="RefSeq" id="WP_109983223.1">
    <property type="nucleotide sequence ID" value="NZ_QGTD01000004.1"/>
</dbReference>
<evidence type="ECO:0000256" key="3">
    <source>
        <dbReference type="ARBA" id="ARBA00022989"/>
    </source>
</evidence>
<dbReference type="OrthoDB" id="9156049at2"/>
<comment type="subcellular location">
    <subcellularLocation>
        <location evidence="1">Membrane</location>
        <topology evidence="1">Multi-pass membrane protein</topology>
    </subcellularLocation>
</comment>